<dbReference type="SMART" id="SM00248">
    <property type="entry name" value="ANK"/>
    <property type="match status" value="4"/>
</dbReference>
<proteinExistence type="predicted"/>
<evidence type="ECO:0000313" key="6">
    <source>
        <dbReference type="Proteomes" id="UP001164746"/>
    </source>
</evidence>
<feature type="repeat" description="ANK" evidence="3">
    <location>
        <begin position="74"/>
        <end position="106"/>
    </location>
</feature>
<dbReference type="PROSITE" id="PS50297">
    <property type="entry name" value="ANK_REP_REGION"/>
    <property type="match status" value="4"/>
</dbReference>
<dbReference type="InterPro" id="IPR002110">
    <property type="entry name" value="Ankyrin_rpt"/>
</dbReference>
<dbReference type="SUPFAM" id="SSF48403">
    <property type="entry name" value="Ankyrin repeat"/>
    <property type="match status" value="1"/>
</dbReference>
<feature type="compositionally biased region" description="Polar residues" evidence="4">
    <location>
        <begin position="734"/>
        <end position="743"/>
    </location>
</feature>
<reference evidence="5" key="1">
    <citation type="submission" date="2022-11" db="EMBL/GenBank/DDBJ databases">
        <title>Centuries of genome instability and evolution in soft-shell clam transmissible cancer (bioRxiv).</title>
        <authorList>
            <person name="Hart S.F.M."/>
            <person name="Yonemitsu M.A."/>
            <person name="Giersch R.M."/>
            <person name="Beal B.F."/>
            <person name="Arriagada G."/>
            <person name="Davis B.W."/>
            <person name="Ostrander E.A."/>
            <person name="Goff S.P."/>
            <person name="Metzger M.J."/>
        </authorList>
    </citation>
    <scope>NUCLEOTIDE SEQUENCE</scope>
    <source>
        <strain evidence="5">MELC-2E11</strain>
        <tissue evidence="5">Siphon/mantle</tissue>
    </source>
</reference>
<feature type="repeat" description="ANK" evidence="3">
    <location>
        <begin position="108"/>
        <end position="140"/>
    </location>
</feature>
<evidence type="ECO:0000256" key="4">
    <source>
        <dbReference type="SAM" id="MobiDB-lite"/>
    </source>
</evidence>
<dbReference type="Pfam" id="PF12796">
    <property type="entry name" value="Ank_2"/>
    <property type="match status" value="2"/>
</dbReference>
<dbReference type="EMBL" id="CP111014">
    <property type="protein sequence ID" value="WAR00973.1"/>
    <property type="molecule type" value="Genomic_DNA"/>
</dbReference>
<keyword evidence="1" id="KW-0677">Repeat</keyword>
<dbReference type="Proteomes" id="UP001164746">
    <property type="component" value="Chromosome 3"/>
</dbReference>
<keyword evidence="2 3" id="KW-0040">ANK repeat</keyword>
<gene>
    <name evidence="5" type="ORF">MAR_025345</name>
</gene>
<feature type="repeat" description="ANK" evidence="3">
    <location>
        <begin position="142"/>
        <end position="174"/>
    </location>
</feature>
<accession>A0ABY7DTA8</accession>
<feature type="compositionally biased region" description="Basic and acidic residues" evidence="4">
    <location>
        <begin position="709"/>
        <end position="718"/>
    </location>
</feature>
<feature type="region of interest" description="Disordered" evidence="4">
    <location>
        <begin position="690"/>
        <end position="743"/>
    </location>
</feature>
<feature type="compositionally biased region" description="Acidic residues" evidence="4">
    <location>
        <begin position="396"/>
        <end position="406"/>
    </location>
</feature>
<sequence length="743" mass="82789">MHPKERGGKLLDALLAGKDEDARQLLNVRSLRDIDFTVENRGDNPLHLAARRGKLELVKLMEAVGEDLQRTNMHGNTAMHYAARGGYLDLVRYLKHRKCALNPLNQLEGDAPLHKAILSQTMDVIETLVDLGMDPNVKNKLTGDTPLHTALATGAQEAMEGLLIKGANTAATNNEKKRPEDVAKNSSIRENLRMYATLLIAMSAGYIQAKGMKISRRQVEKAMKIERVGVIITKFDIPGEFPTGFYCRREKAENSSMSLPQHAEETVLSDVFHIRVFEVNKDCPAVIHLPLYKAPSEKEQMVLRFINCKDEDRSVEACVTENKVHYCPLEVVLVPETNCVCVVFLRPRREENRVCADEGTSITSDMEQQFRLDVTAGTFEEDTVLSLQVYETHDEGGEESVEELEPGGDQPGGSGGKAPDKPASRGQMKSGKSDSRTSKTKAVRPPPVVQNPNLLTDVYQINVQGKQPKKGVHVQIPMCAGMRPDDEIAVVCADEGLLEASDEALEVLPLKPRVVDCNIIFEVTHFSIYVATWKKKVGTSEERQQLQRQISSAREKRRPAAFFTVIRKDDTDPAGRRHILVVECVQASRSDERRARWLERDYDEQNPPETGAIMMTPGDTFFVDVIGNSSLEDKSDSTGRRLQFSQCRSSFQAFRIILHDGIYDADQAFGHVVISQKTDEGLEEAARLRVRLTPPPPPPKTPTSAIQDFSRKQADHRPPRSVSDTILGFLRLTPRSSTPAASK</sequence>
<evidence type="ECO:0000256" key="1">
    <source>
        <dbReference type="ARBA" id="ARBA00022737"/>
    </source>
</evidence>
<name>A0ABY7DTA8_MYAAR</name>
<dbReference type="Gene3D" id="1.25.40.20">
    <property type="entry name" value="Ankyrin repeat-containing domain"/>
    <property type="match status" value="2"/>
</dbReference>
<organism evidence="5 6">
    <name type="scientific">Mya arenaria</name>
    <name type="common">Soft-shell clam</name>
    <dbReference type="NCBI Taxonomy" id="6604"/>
    <lineage>
        <taxon>Eukaryota</taxon>
        <taxon>Metazoa</taxon>
        <taxon>Spiralia</taxon>
        <taxon>Lophotrochozoa</taxon>
        <taxon>Mollusca</taxon>
        <taxon>Bivalvia</taxon>
        <taxon>Autobranchia</taxon>
        <taxon>Heteroconchia</taxon>
        <taxon>Euheterodonta</taxon>
        <taxon>Imparidentia</taxon>
        <taxon>Neoheterodontei</taxon>
        <taxon>Myida</taxon>
        <taxon>Myoidea</taxon>
        <taxon>Myidae</taxon>
        <taxon>Mya</taxon>
    </lineage>
</organism>
<evidence type="ECO:0000256" key="3">
    <source>
        <dbReference type="PROSITE-ProRule" id="PRU00023"/>
    </source>
</evidence>
<evidence type="ECO:0000256" key="2">
    <source>
        <dbReference type="ARBA" id="ARBA00023043"/>
    </source>
</evidence>
<evidence type="ECO:0000313" key="5">
    <source>
        <dbReference type="EMBL" id="WAR00973.1"/>
    </source>
</evidence>
<dbReference type="PROSITE" id="PS50088">
    <property type="entry name" value="ANK_REPEAT"/>
    <property type="match status" value="4"/>
</dbReference>
<keyword evidence="6" id="KW-1185">Reference proteome</keyword>
<protein>
    <submittedName>
        <fullName evidence="5">ANR27-like protein</fullName>
    </submittedName>
</protein>
<dbReference type="PRINTS" id="PR01415">
    <property type="entry name" value="ANKYRIN"/>
</dbReference>
<dbReference type="InterPro" id="IPR036770">
    <property type="entry name" value="Ankyrin_rpt-contain_sf"/>
</dbReference>
<dbReference type="PANTHER" id="PTHR24171">
    <property type="entry name" value="ANKYRIN REPEAT DOMAIN-CONTAINING PROTEIN 39-RELATED"/>
    <property type="match status" value="1"/>
</dbReference>
<feature type="repeat" description="ANK" evidence="3">
    <location>
        <begin position="41"/>
        <end position="73"/>
    </location>
</feature>
<feature type="region of interest" description="Disordered" evidence="4">
    <location>
        <begin position="391"/>
        <end position="451"/>
    </location>
</feature>